<gene>
    <name evidence="2" type="ORF">HNV11_00535</name>
</gene>
<reference evidence="2 3" key="1">
    <citation type="submission" date="2020-05" db="EMBL/GenBank/DDBJ databases">
        <title>Genome sequencing of Spirosoma sp. TS118.</title>
        <authorList>
            <person name="Lee J.-H."/>
            <person name="Jeong S."/>
            <person name="Zhao L."/>
            <person name="Jung J.-H."/>
            <person name="Kim M.-K."/>
            <person name="Lim S."/>
        </authorList>
    </citation>
    <scope>NUCLEOTIDE SEQUENCE [LARGE SCALE GENOMIC DNA]</scope>
    <source>
        <strain evidence="2 3">TS118</strain>
    </source>
</reference>
<sequence length="95" mass="10802">MMVRLWLNVGLGYGFAIAYLLVLFHPEVFSSPAVYFVTAMVMSVGCMWTFIAGLIELGIRYNTPTTFNTVLAQASYWIYMVHLPLTIWIPYALVD</sequence>
<feature type="transmembrane region" description="Helical" evidence="1">
    <location>
        <begin position="33"/>
        <end position="55"/>
    </location>
</feature>
<dbReference type="KEGG" id="stae:HNV11_00535"/>
<feature type="transmembrane region" description="Helical" evidence="1">
    <location>
        <begin position="75"/>
        <end position="94"/>
    </location>
</feature>
<dbReference type="RefSeq" id="WP_171737794.1">
    <property type="nucleotide sequence ID" value="NZ_CP053435.1"/>
</dbReference>
<feature type="transmembrane region" description="Helical" evidence="1">
    <location>
        <begin position="6"/>
        <end position="24"/>
    </location>
</feature>
<dbReference type="EMBL" id="CP053435">
    <property type="protein sequence ID" value="QJW87961.1"/>
    <property type="molecule type" value="Genomic_DNA"/>
</dbReference>
<evidence type="ECO:0000313" key="2">
    <source>
        <dbReference type="EMBL" id="QJW87961.1"/>
    </source>
</evidence>
<accession>A0A6M5Y429</accession>
<dbReference type="Proteomes" id="UP000502756">
    <property type="component" value="Chromosome"/>
</dbReference>
<protein>
    <recommendedName>
        <fullName evidence="4">Acyltransferase family protein</fullName>
    </recommendedName>
</protein>
<keyword evidence="1" id="KW-1133">Transmembrane helix</keyword>
<keyword evidence="1" id="KW-0472">Membrane</keyword>
<evidence type="ECO:0000256" key="1">
    <source>
        <dbReference type="SAM" id="Phobius"/>
    </source>
</evidence>
<name>A0A6M5Y429_9BACT</name>
<evidence type="ECO:0000313" key="3">
    <source>
        <dbReference type="Proteomes" id="UP000502756"/>
    </source>
</evidence>
<proteinExistence type="predicted"/>
<dbReference type="AlphaFoldDB" id="A0A6M5Y429"/>
<organism evidence="2 3">
    <name type="scientific">Spirosoma taeanense</name>
    <dbReference type="NCBI Taxonomy" id="2735870"/>
    <lineage>
        <taxon>Bacteria</taxon>
        <taxon>Pseudomonadati</taxon>
        <taxon>Bacteroidota</taxon>
        <taxon>Cytophagia</taxon>
        <taxon>Cytophagales</taxon>
        <taxon>Cytophagaceae</taxon>
        <taxon>Spirosoma</taxon>
    </lineage>
</organism>
<keyword evidence="1" id="KW-0812">Transmembrane</keyword>
<evidence type="ECO:0008006" key="4">
    <source>
        <dbReference type="Google" id="ProtNLM"/>
    </source>
</evidence>
<keyword evidence="3" id="KW-1185">Reference proteome</keyword>